<feature type="region of interest" description="Disordered" evidence="1">
    <location>
        <begin position="1"/>
        <end position="30"/>
    </location>
</feature>
<protein>
    <submittedName>
        <fullName evidence="2">Uncharacterized protein</fullName>
    </submittedName>
</protein>
<name>A0A9P6XL73_RHIOR</name>
<proteinExistence type="predicted"/>
<gene>
    <name evidence="2" type="ORF">G6F51_014665</name>
</gene>
<sequence>MGVSVSATKPETSTAPASASANSMNSRPVRPVAKASGAYTVTSVMVMATTANPISFDPRSAASLRGMPSSMWR</sequence>
<dbReference type="AlphaFoldDB" id="A0A9P6XL73"/>
<feature type="compositionally biased region" description="Low complexity" evidence="1">
    <location>
        <begin position="1"/>
        <end position="23"/>
    </location>
</feature>
<evidence type="ECO:0000256" key="1">
    <source>
        <dbReference type="SAM" id="MobiDB-lite"/>
    </source>
</evidence>
<reference evidence="2" key="1">
    <citation type="journal article" date="2020" name="Microb. Genom.">
        <title>Genetic diversity of clinical and environmental Mucorales isolates obtained from an investigation of mucormycosis cases among solid organ transplant recipients.</title>
        <authorList>
            <person name="Nguyen M.H."/>
            <person name="Kaul D."/>
            <person name="Muto C."/>
            <person name="Cheng S.J."/>
            <person name="Richter R.A."/>
            <person name="Bruno V.M."/>
            <person name="Liu G."/>
            <person name="Beyhan S."/>
            <person name="Sundermann A.J."/>
            <person name="Mounaud S."/>
            <person name="Pasculle A.W."/>
            <person name="Nierman W.C."/>
            <person name="Driscoll E."/>
            <person name="Cumbie R."/>
            <person name="Clancy C.J."/>
            <person name="Dupont C.L."/>
        </authorList>
    </citation>
    <scope>NUCLEOTIDE SEQUENCE</scope>
    <source>
        <strain evidence="2">GL16</strain>
    </source>
</reference>
<evidence type="ECO:0000313" key="3">
    <source>
        <dbReference type="Proteomes" id="UP000717996"/>
    </source>
</evidence>
<comment type="caution">
    <text evidence="2">The sequence shown here is derived from an EMBL/GenBank/DDBJ whole genome shotgun (WGS) entry which is preliminary data.</text>
</comment>
<dbReference type="Proteomes" id="UP000717996">
    <property type="component" value="Unassembled WGS sequence"/>
</dbReference>
<accession>A0A9P6XL73</accession>
<evidence type="ECO:0000313" key="2">
    <source>
        <dbReference type="EMBL" id="KAG1521683.1"/>
    </source>
</evidence>
<organism evidence="2 3">
    <name type="scientific">Rhizopus oryzae</name>
    <name type="common">Mucormycosis agent</name>
    <name type="synonym">Rhizopus arrhizus var. delemar</name>
    <dbReference type="NCBI Taxonomy" id="64495"/>
    <lineage>
        <taxon>Eukaryota</taxon>
        <taxon>Fungi</taxon>
        <taxon>Fungi incertae sedis</taxon>
        <taxon>Mucoromycota</taxon>
        <taxon>Mucoromycotina</taxon>
        <taxon>Mucoromycetes</taxon>
        <taxon>Mucorales</taxon>
        <taxon>Mucorineae</taxon>
        <taxon>Rhizopodaceae</taxon>
        <taxon>Rhizopus</taxon>
    </lineage>
</organism>
<dbReference type="EMBL" id="JAANIT010013878">
    <property type="protein sequence ID" value="KAG1521683.1"/>
    <property type="molecule type" value="Genomic_DNA"/>
</dbReference>